<protein>
    <submittedName>
        <fullName evidence="4">Putative transcriptional regulator containing CBS domains</fullName>
    </submittedName>
</protein>
<dbReference type="EMBL" id="AZSI01000161">
    <property type="protein sequence ID" value="KEY61474.1"/>
    <property type="molecule type" value="Genomic_DNA"/>
</dbReference>
<dbReference type="Pfam" id="PF07085">
    <property type="entry name" value="DRTGG"/>
    <property type="match status" value="1"/>
</dbReference>
<comment type="caution">
    <text evidence="4">The sequence shown here is derived from an EMBL/GenBank/DDBJ whole genome shotgun (WGS) entry which is preliminary data.</text>
</comment>
<name>A0A084A845_LACLC</name>
<dbReference type="RefSeq" id="WP_011835597.1">
    <property type="nucleotide sequence ID" value="NZ_AZSI01000161.1"/>
</dbReference>
<dbReference type="CDD" id="cd04596">
    <property type="entry name" value="CBS_pair_DRTGG_assoc"/>
    <property type="match status" value="1"/>
</dbReference>
<dbReference type="SUPFAM" id="SSF75138">
    <property type="entry name" value="HprK N-terminal domain-like"/>
    <property type="match status" value="1"/>
</dbReference>
<dbReference type="Proteomes" id="UP000028401">
    <property type="component" value="Unassembled WGS sequence"/>
</dbReference>
<keyword evidence="1 2" id="KW-0129">CBS domain</keyword>
<accession>A0A084A845</accession>
<feature type="domain" description="CBS" evidence="3">
    <location>
        <begin position="252"/>
        <end position="308"/>
    </location>
</feature>
<dbReference type="InterPro" id="IPR000644">
    <property type="entry name" value="CBS_dom"/>
</dbReference>
<dbReference type="SMR" id="A0A084A845"/>
<dbReference type="PANTHER" id="PTHR43080">
    <property type="entry name" value="CBS DOMAIN-CONTAINING PROTEIN CBSX3, MITOCHONDRIAL"/>
    <property type="match status" value="1"/>
</dbReference>
<dbReference type="InterPro" id="IPR046342">
    <property type="entry name" value="CBS_dom_sf"/>
</dbReference>
<dbReference type="PATRIC" id="fig|1415168.3.peg.2419"/>
<dbReference type="InterPro" id="IPR051257">
    <property type="entry name" value="Diverse_CBS-Domain"/>
</dbReference>
<dbReference type="SUPFAM" id="SSF54631">
    <property type="entry name" value="CBS-domain pair"/>
    <property type="match status" value="1"/>
</dbReference>
<dbReference type="SUPFAM" id="SSF54637">
    <property type="entry name" value="Thioesterase/thiol ester dehydrase-isomerase"/>
    <property type="match status" value="1"/>
</dbReference>
<dbReference type="Gene3D" id="3.10.580.10">
    <property type="entry name" value="CBS-domain"/>
    <property type="match status" value="1"/>
</dbReference>
<dbReference type="Gene3D" id="3.10.129.10">
    <property type="entry name" value="Hotdog Thioesterase"/>
    <property type="match status" value="1"/>
</dbReference>
<dbReference type="InterPro" id="IPR010766">
    <property type="entry name" value="DRTGG"/>
</dbReference>
<dbReference type="PROSITE" id="PS51371">
    <property type="entry name" value="CBS"/>
    <property type="match status" value="1"/>
</dbReference>
<evidence type="ECO:0000256" key="1">
    <source>
        <dbReference type="ARBA" id="ARBA00023122"/>
    </source>
</evidence>
<dbReference type="Gene3D" id="3.40.1390.20">
    <property type="entry name" value="HprK N-terminal domain-like"/>
    <property type="match status" value="1"/>
</dbReference>
<sequence length="426" mass="47072">MSKHEEILSYIEGLEIGKQVSVRGIANRMKVADGTAYRAIKEAETLGLVAVNDRSGTVRVAVKGQKVANRLTFGKLAEVANADVLGGLAGLEVEFSKFVISAMQRESFKRYLSPNGLVIVGDRKEIQNLALREQNAVLVTGGFDVDQEVVDYANQLGIPLLRTSYDTFTVANRISHALANELIKKDVITVGDVFHQKRATLREEDTVKDFLDLVKKTNDSRFAVVNPYNVVVGVIAMRDVTNKKNDTPLNKVMTRANVARASMTVASVSQKMIYEGYDMMPVVYENYSYAGIITKSDLLQSLQKAQEESQVAHTFSDNIANCLVEKGSAYTLTVEPFMINSVGTIANGVFAELISQVVQRVFTKRRRRNIIIESLNMHMMGAAAIDNVLEIYPKVIGETRIGAMVDCEIYHVNNIVAKVLVNVQLT</sequence>
<dbReference type="PANTHER" id="PTHR43080:SF2">
    <property type="entry name" value="CBS DOMAIN-CONTAINING PROTEIN"/>
    <property type="match status" value="1"/>
</dbReference>
<dbReference type="InterPro" id="IPR028979">
    <property type="entry name" value="Ser_kin/Pase_Hpr-like_N_sf"/>
</dbReference>
<evidence type="ECO:0000259" key="3">
    <source>
        <dbReference type="PROSITE" id="PS51371"/>
    </source>
</evidence>
<evidence type="ECO:0000313" key="5">
    <source>
        <dbReference type="Proteomes" id="UP000028401"/>
    </source>
</evidence>
<proteinExistence type="predicted"/>
<dbReference type="GeneID" id="61108999"/>
<dbReference type="Pfam" id="PF00571">
    <property type="entry name" value="CBS"/>
    <property type="match status" value="2"/>
</dbReference>
<evidence type="ECO:0000256" key="2">
    <source>
        <dbReference type="PROSITE-ProRule" id="PRU00703"/>
    </source>
</evidence>
<organism evidence="4 5">
    <name type="scientific">Lactococcus cremoris subsp. cremoris GE214</name>
    <dbReference type="NCBI Taxonomy" id="1415168"/>
    <lineage>
        <taxon>Bacteria</taxon>
        <taxon>Bacillati</taxon>
        <taxon>Bacillota</taxon>
        <taxon>Bacilli</taxon>
        <taxon>Lactobacillales</taxon>
        <taxon>Streptococcaceae</taxon>
        <taxon>Lactococcus</taxon>
        <taxon>Lactococcus cremoris subsp. cremoris</taxon>
    </lineage>
</organism>
<dbReference type="AlphaFoldDB" id="A0A084A845"/>
<dbReference type="SMART" id="SM00116">
    <property type="entry name" value="CBS"/>
    <property type="match status" value="2"/>
</dbReference>
<reference evidence="4 5" key="1">
    <citation type="submission" date="2014-06" db="EMBL/GenBank/DDBJ databases">
        <title>Draft genome sequence of the putrescine producing strain Lactococcus lactis subsp cremoris GE214.</title>
        <authorList>
            <person name="Ladero V."/>
            <person name="Linares D.M."/>
            <person name="del Rio B."/>
            <person name="Mayo B."/>
            <person name="Martin M.C."/>
            <person name="Fernandez M."/>
            <person name="Alvarez M.A."/>
        </authorList>
    </citation>
    <scope>NUCLEOTIDE SEQUENCE [LARGE SCALE GENOMIC DNA]</scope>
    <source>
        <strain evidence="4 5">GE214</strain>
    </source>
</reference>
<gene>
    <name evidence="4" type="ORF">U725_02357</name>
</gene>
<dbReference type="InterPro" id="IPR029069">
    <property type="entry name" value="HotDog_dom_sf"/>
</dbReference>
<evidence type="ECO:0000313" key="4">
    <source>
        <dbReference type="EMBL" id="KEY61474.1"/>
    </source>
</evidence>